<protein>
    <submittedName>
        <fullName evidence="1">DUF1800 domain-containing protein</fullName>
    </submittedName>
</protein>
<name>A0ABU4VMV0_9ACTN</name>
<dbReference type="RefSeq" id="WP_319954931.1">
    <property type="nucleotide sequence ID" value="NZ_JAXAVX010000008.1"/>
</dbReference>
<evidence type="ECO:0000313" key="2">
    <source>
        <dbReference type="Proteomes" id="UP001277761"/>
    </source>
</evidence>
<keyword evidence="2" id="KW-1185">Reference proteome</keyword>
<dbReference type="EMBL" id="JAXAVX010000008">
    <property type="protein sequence ID" value="MDX8152775.1"/>
    <property type="molecule type" value="Genomic_DNA"/>
</dbReference>
<sequence>MRRFSGPFTEQHAERLLWRAGFGPKPGEAKALAQRGLVGAVRSLTRVSGPARLVGPAPTGKDGHPLAPRDAWGHDHLWWLDRMVRSDQPFVERMTLVWHDWFATSRDTSDGNLMLRQNATLRKHARGSFRSLLAAVTTDPAMLLWLSGAFNTKWSPNENYARELMELFTLGAGASYTERDVREHARALTGWQRTSTGSGSGRFRYVRAAHDTGRKRIFGRRGRFDWRDSLDLCLAHPAHRRFVVTKLWGAFVPATPDRATVRSLVALYRPGRPILPVLEAILMHPALYTGPRQVKSPIVQTAGLLRATGRAVHDESLSWAGSLSGQQLFRPPNVAGWDEDRWLDTGTWHGRWVTANLVAKPDALGEGPYPHALPESPADAVARALRHWGDPTISATTRAELERFAGEVDRAATARWQREQYPRLRQNALRMLIATSPDFLTC</sequence>
<organism evidence="1 2">
    <name type="scientific">Patulibacter brassicae</name>
    <dbReference type="NCBI Taxonomy" id="1705717"/>
    <lineage>
        <taxon>Bacteria</taxon>
        <taxon>Bacillati</taxon>
        <taxon>Actinomycetota</taxon>
        <taxon>Thermoleophilia</taxon>
        <taxon>Solirubrobacterales</taxon>
        <taxon>Patulibacteraceae</taxon>
        <taxon>Patulibacter</taxon>
    </lineage>
</organism>
<comment type="caution">
    <text evidence="1">The sequence shown here is derived from an EMBL/GenBank/DDBJ whole genome shotgun (WGS) entry which is preliminary data.</text>
</comment>
<dbReference type="Pfam" id="PF08811">
    <property type="entry name" value="DUF1800"/>
    <property type="match status" value="1"/>
</dbReference>
<proteinExistence type="predicted"/>
<dbReference type="Proteomes" id="UP001277761">
    <property type="component" value="Unassembled WGS sequence"/>
</dbReference>
<evidence type="ECO:0000313" key="1">
    <source>
        <dbReference type="EMBL" id="MDX8152775.1"/>
    </source>
</evidence>
<accession>A0ABU4VMV0</accession>
<gene>
    <name evidence="1" type="ORF">SK069_14310</name>
</gene>
<dbReference type="InterPro" id="IPR014917">
    <property type="entry name" value="DUF1800"/>
</dbReference>
<reference evidence="1 2" key="1">
    <citation type="submission" date="2023-11" db="EMBL/GenBank/DDBJ databases">
        <authorList>
            <person name="Xu M."/>
            <person name="Jiang T."/>
        </authorList>
    </citation>
    <scope>NUCLEOTIDE SEQUENCE [LARGE SCALE GENOMIC DNA]</scope>
    <source>
        <strain evidence="1 2">SD</strain>
    </source>
</reference>